<reference evidence="1 2" key="1">
    <citation type="submission" date="2024-06" db="EMBL/GenBank/DDBJ databases">
        <title>Lysinibacillus zambalefons sp. nov., a Novel Firmicute Isolated from the Poon Bato Zambales Hyperalkaline Spring.</title>
        <authorList>
            <person name="Aja J.A."/>
            <person name="Lazaro J.E.H."/>
            <person name="Llorin L.D."/>
            <person name="Lim K.R."/>
            <person name="Teodosio J."/>
            <person name="Dalisay D.S."/>
        </authorList>
    </citation>
    <scope>NUCLEOTIDE SEQUENCE [LARGE SCALE GENOMIC DNA]</scope>
    <source>
        <strain evidence="1 2">M3</strain>
    </source>
</reference>
<protein>
    <submittedName>
        <fullName evidence="1">Uncharacterized protein</fullName>
    </submittedName>
</protein>
<organism evidence="1 2">
    <name type="scientific">Lysinibacillus zambalensis</name>
    <dbReference type="NCBI Taxonomy" id="3160866"/>
    <lineage>
        <taxon>Bacteria</taxon>
        <taxon>Bacillati</taxon>
        <taxon>Bacillota</taxon>
        <taxon>Bacilli</taxon>
        <taxon>Bacillales</taxon>
        <taxon>Bacillaceae</taxon>
        <taxon>Lysinibacillus</taxon>
    </lineage>
</organism>
<evidence type="ECO:0000313" key="1">
    <source>
        <dbReference type="EMBL" id="MEQ6355745.1"/>
    </source>
</evidence>
<evidence type="ECO:0000313" key="2">
    <source>
        <dbReference type="Proteomes" id="UP001478862"/>
    </source>
</evidence>
<dbReference type="EMBL" id="JBEGDG010000010">
    <property type="protein sequence ID" value="MEQ6355745.1"/>
    <property type="molecule type" value="Genomic_DNA"/>
</dbReference>
<feature type="non-terminal residue" evidence="1">
    <location>
        <position position="70"/>
    </location>
</feature>
<comment type="caution">
    <text evidence="1">The sequence shown here is derived from an EMBL/GenBank/DDBJ whole genome shotgun (WGS) entry which is preliminary data.</text>
</comment>
<keyword evidence="2" id="KW-1185">Reference proteome</keyword>
<gene>
    <name evidence="1" type="ORF">ABNX05_14045</name>
</gene>
<dbReference type="Proteomes" id="UP001478862">
    <property type="component" value="Unassembled WGS sequence"/>
</dbReference>
<proteinExistence type="predicted"/>
<accession>A0ABV1MTC4</accession>
<name>A0ABV1MTC4_9BACI</name>
<sequence>MKSLEEKEVHTVSTYEDLVLEWPYPLIHLNKLTIKHKANDHARLYFTGMIAEEQAQKYIQRVNQTDEVVV</sequence>